<evidence type="ECO:0000256" key="2">
    <source>
        <dbReference type="ARBA" id="ARBA00022692"/>
    </source>
</evidence>
<feature type="transmembrane region" description="Helical" evidence="6">
    <location>
        <begin position="301"/>
        <end position="320"/>
    </location>
</feature>
<dbReference type="RefSeq" id="WP_104410954.1">
    <property type="nucleotide sequence ID" value="NZ_CAMIRC010000001.1"/>
</dbReference>
<evidence type="ECO:0000313" key="11">
    <source>
        <dbReference type="Proteomes" id="UP000595237"/>
    </source>
</evidence>
<keyword evidence="11" id="KW-1185">Reference proteome</keyword>
<dbReference type="PANTHER" id="PTHR11662:SF399">
    <property type="entry name" value="FI19708P1-RELATED"/>
    <property type="match status" value="1"/>
</dbReference>
<organism evidence="8 10">
    <name type="scientific">Serratia liquefaciens</name>
    <dbReference type="NCBI Taxonomy" id="614"/>
    <lineage>
        <taxon>Bacteria</taxon>
        <taxon>Pseudomonadati</taxon>
        <taxon>Pseudomonadota</taxon>
        <taxon>Gammaproteobacteria</taxon>
        <taxon>Enterobacterales</taxon>
        <taxon>Yersiniaceae</taxon>
        <taxon>Serratia</taxon>
    </lineage>
</organism>
<evidence type="ECO:0000313" key="8">
    <source>
        <dbReference type="EMBL" id="QDL31129.1"/>
    </source>
</evidence>
<reference evidence="8 10" key="1">
    <citation type="submission" date="2018-11" db="EMBL/GenBank/DDBJ databases">
        <title>The first complete genome of Serratia liquefaciens isolated from metalophyte plant revel distinctness adaptive mechanisms in an extreme habitat.</title>
        <authorList>
            <person name="Caneschi W.L."/>
            <person name="Sanchez A.B."/>
            <person name="Felestrino E.B."/>
            <person name="Assis R.A.B."/>
            <person name="Lemes C.G.C."/>
            <person name="Cordeiro I.F."/>
            <person name="Fonseca N.P."/>
            <person name="Villa M."/>
            <person name="Vieira I.T."/>
            <person name="Moraes L.A."/>
            <person name="Kamino L.H.Y."/>
            <person name="do Carmo F."/>
            <person name="Garcia C.M."/>
            <person name="Almeida N.F."/>
            <person name="Silva R.S."/>
            <person name="Ferro J.A."/>
            <person name="Ferro M.I.T."/>
            <person name="Varani A.M."/>
            <person name="Ferreira R.M."/>
            <person name="dos Santos V.L."/>
            <person name="Silva U.C."/>
            <person name="Setubal J.C."/>
            <person name="Moreira L.M."/>
        </authorList>
    </citation>
    <scope>NUCLEOTIDE SEQUENCE [LARGE SCALE GENOMIC DNA]</scope>
    <source>
        <strain evidence="8 10">FG3</strain>
    </source>
</reference>
<dbReference type="EMBL" id="CP033893">
    <property type="protein sequence ID" value="QDL31129.1"/>
    <property type="molecule type" value="Genomic_DNA"/>
</dbReference>
<dbReference type="GO" id="GO:0022857">
    <property type="term" value="F:transmembrane transporter activity"/>
    <property type="evidence" value="ECO:0007669"/>
    <property type="project" value="InterPro"/>
</dbReference>
<keyword evidence="2 6" id="KW-0812">Transmembrane</keyword>
<reference evidence="9 11" key="2">
    <citation type="submission" date="2021-01" db="EMBL/GenBank/DDBJ databases">
        <title>FDA dAtabase for Regulatory Grade micrObial Sequences (FDA-ARGOS): Supporting development and validation of Infectious Disease Dx tests.</title>
        <authorList>
            <person name="Blissenbach B."/>
            <person name="Krut O."/>
            <person name="Tallon L."/>
            <person name="Sadzewicz L."/>
            <person name="Zhao X."/>
            <person name="Boylan J."/>
            <person name="Ott S."/>
            <person name="Bowen H."/>
            <person name="Vavikolanu K."/>
            <person name="Mehta A."/>
            <person name="Aluvathingal J."/>
            <person name="Nadendla S."/>
            <person name="Yan Y."/>
            <person name="Sichtig H."/>
        </authorList>
    </citation>
    <scope>NUCLEOTIDE SEQUENCE [LARGE SCALE GENOMIC DNA]</scope>
    <source>
        <strain evidence="9 11">FDAARGOS_1081</strain>
    </source>
</reference>
<accession>A0A515CSI5</accession>
<dbReference type="GO" id="GO:0016020">
    <property type="term" value="C:membrane"/>
    <property type="evidence" value="ECO:0007669"/>
    <property type="project" value="UniProtKB-SubCell"/>
</dbReference>
<dbReference type="InterPro" id="IPR011701">
    <property type="entry name" value="MFS"/>
</dbReference>
<evidence type="ECO:0000313" key="10">
    <source>
        <dbReference type="Proteomes" id="UP000317572"/>
    </source>
</evidence>
<dbReference type="InterPro" id="IPR001958">
    <property type="entry name" value="Tet-R_TetA/multi-R_MdtG-like"/>
</dbReference>
<feature type="transmembrane region" description="Helical" evidence="6">
    <location>
        <begin position="326"/>
        <end position="348"/>
    </location>
</feature>
<comment type="similarity">
    <text evidence="5">Belongs to the major facilitator superfamily. Phthalate permease family.</text>
</comment>
<evidence type="ECO:0000256" key="3">
    <source>
        <dbReference type="ARBA" id="ARBA00022989"/>
    </source>
</evidence>
<dbReference type="Pfam" id="PF07690">
    <property type="entry name" value="MFS_1"/>
    <property type="match status" value="1"/>
</dbReference>
<dbReference type="Proteomes" id="UP000317572">
    <property type="component" value="Chromosome"/>
</dbReference>
<dbReference type="Proteomes" id="UP000595237">
    <property type="component" value="Chromosome"/>
</dbReference>
<evidence type="ECO:0000256" key="1">
    <source>
        <dbReference type="ARBA" id="ARBA00004141"/>
    </source>
</evidence>
<keyword evidence="3 6" id="KW-1133">Transmembrane helix</keyword>
<name>A0A515CSI5_SERLI</name>
<feature type="transmembrane region" description="Helical" evidence="6">
    <location>
        <begin position="226"/>
        <end position="248"/>
    </location>
</feature>
<dbReference type="SUPFAM" id="SSF103473">
    <property type="entry name" value="MFS general substrate transporter"/>
    <property type="match status" value="1"/>
</dbReference>
<dbReference type="EMBL" id="CP068148">
    <property type="protein sequence ID" value="QQU56731.1"/>
    <property type="molecule type" value="Genomic_DNA"/>
</dbReference>
<protein>
    <submittedName>
        <fullName evidence="8">MFS transporter</fullName>
    </submittedName>
</protein>
<evidence type="ECO:0000256" key="6">
    <source>
        <dbReference type="SAM" id="Phobius"/>
    </source>
</evidence>
<dbReference type="InterPro" id="IPR036259">
    <property type="entry name" value="MFS_trans_sf"/>
</dbReference>
<evidence type="ECO:0000256" key="5">
    <source>
        <dbReference type="ARBA" id="ARBA00038514"/>
    </source>
</evidence>
<comment type="subcellular location">
    <subcellularLocation>
        <location evidence="1">Membrane</location>
        <topology evidence="1">Multi-pass membrane protein</topology>
    </subcellularLocation>
</comment>
<gene>
    <name evidence="8" type="ORF">EGO53_04715</name>
    <name evidence="9" type="ORF">I6I38_06980</name>
</gene>
<feature type="transmembrane region" description="Helical" evidence="6">
    <location>
        <begin position="268"/>
        <end position="289"/>
    </location>
</feature>
<dbReference type="PROSITE" id="PS50850">
    <property type="entry name" value="MFS"/>
    <property type="match status" value="1"/>
</dbReference>
<evidence type="ECO:0000256" key="4">
    <source>
        <dbReference type="ARBA" id="ARBA00023136"/>
    </source>
</evidence>
<dbReference type="InterPro" id="IPR020846">
    <property type="entry name" value="MFS_dom"/>
</dbReference>
<keyword evidence="4 6" id="KW-0472">Membrane</keyword>
<feature type="transmembrane region" description="Helical" evidence="6">
    <location>
        <begin position="46"/>
        <end position="64"/>
    </location>
</feature>
<feature type="transmembrane region" description="Helical" evidence="6">
    <location>
        <begin position="360"/>
        <end position="383"/>
    </location>
</feature>
<sequence>MKQRNKIITLLFIASIINYLDRAAFSVAMPYIKDYLQLSPAEIGVMLSSFFFGYALFNFVGGYLSDIYGPRKVMAIAMLTWSLFCGLTGVAFSYIILFIIRVIFGMSEGPVSTNINKVITHWIPIHQRARAIGIANAGNPLGGAIAGPIVGFLIIMWNWRVAFIILMSLGFVWTFFWLKNFTDHPKDHPKTQPIEIEEFETALHNAPVNHDTQTKLPFRFYLTQPLVLATGMAFFAINYILYFFLTWFPSYLSMAKGLNIAEMSIASSIPWLLGSVGMVMGGAVSDYIYKKSGRLLFSRKLLIVVGLIASSVCICIAGIVDSVTFAVIMMSFGIFFMYLAASSPWSIISDSISADKVGGVGGFVHLLANTSGMIAPILTGFIVQYSGGSFISAFVLAGIVGIFGALSVALFVKPINSNKKAQPLTDTLTNLRKQ</sequence>
<feature type="transmembrane region" description="Helical" evidence="6">
    <location>
        <begin position="389"/>
        <end position="412"/>
    </location>
</feature>
<dbReference type="InterPro" id="IPR050382">
    <property type="entry name" value="MFS_Na/Anion_cotransporter"/>
</dbReference>
<dbReference type="STRING" id="614.XJ20_06795"/>
<dbReference type="CDD" id="cd17319">
    <property type="entry name" value="MFS_ExuT_GudP_like"/>
    <property type="match status" value="1"/>
</dbReference>
<feature type="transmembrane region" description="Helical" evidence="6">
    <location>
        <begin position="157"/>
        <end position="178"/>
    </location>
</feature>
<feature type="transmembrane region" description="Helical" evidence="6">
    <location>
        <begin position="76"/>
        <end position="104"/>
    </location>
</feature>
<evidence type="ECO:0000259" key="7">
    <source>
        <dbReference type="PROSITE" id="PS50850"/>
    </source>
</evidence>
<dbReference type="AlphaFoldDB" id="A0A515CSI5"/>
<evidence type="ECO:0000313" key="9">
    <source>
        <dbReference type="EMBL" id="QQU56731.1"/>
    </source>
</evidence>
<feature type="domain" description="Major facilitator superfamily (MFS) profile" evidence="7">
    <location>
        <begin position="7"/>
        <end position="416"/>
    </location>
</feature>
<proteinExistence type="inferred from homology"/>
<dbReference type="Gene3D" id="1.20.1250.20">
    <property type="entry name" value="MFS general substrate transporter like domains"/>
    <property type="match status" value="2"/>
</dbReference>
<dbReference type="PANTHER" id="PTHR11662">
    <property type="entry name" value="SOLUTE CARRIER FAMILY 17"/>
    <property type="match status" value="1"/>
</dbReference>
<dbReference type="PRINTS" id="PR01035">
    <property type="entry name" value="TCRTETA"/>
</dbReference>